<dbReference type="PRINTS" id="PR00344">
    <property type="entry name" value="BCTRLSENSOR"/>
</dbReference>
<dbReference type="PANTHER" id="PTHR45339">
    <property type="entry name" value="HYBRID SIGNAL TRANSDUCTION HISTIDINE KINASE J"/>
    <property type="match status" value="1"/>
</dbReference>
<feature type="domain" description="Response regulatory" evidence="6">
    <location>
        <begin position="295"/>
        <end position="412"/>
    </location>
</feature>
<dbReference type="InterPro" id="IPR001789">
    <property type="entry name" value="Sig_transdc_resp-reg_receiver"/>
</dbReference>
<dbReference type="SMART" id="SM00448">
    <property type="entry name" value="REC"/>
    <property type="match status" value="1"/>
</dbReference>
<dbReference type="InterPro" id="IPR005467">
    <property type="entry name" value="His_kinase_dom"/>
</dbReference>
<proteinExistence type="predicted"/>
<dbReference type="InterPro" id="IPR036890">
    <property type="entry name" value="HATPase_C_sf"/>
</dbReference>
<dbReference type="PROSITE" id="PS50110">
    <property type="entry name" value="RESPONSE_REGULATORY"/>
    <property type="match status" value="1"/>
</dbReference>
<dbReference type="PANTHER" id="PTHR45339:SF5">
    <property type="entry name" value="HISTIDINE KINASE"/>
    <property type="match status" value="1"/>
</dbReference>
<comment type="catalytic activity">
    <reaction evidence="1">
        <text>ATP + protein L-histidine = ADP + protein N-phospho-L-histidine.</text>
        <dbReference type="EC" id="2.7.13.3"/>
    </reaction>
</comment>
<evidence type="ECO:0000313" key="7">
    <source>
        <dbReference type="EMBL" id="ODR98305.1"/>
    </source>
</evidence>
<sequence length="422" mass="44800">MQTRDFQPDDLFAQIQILVDGLEAERSARQAAEMADAAKAEILAVIGRELSTPMETLVAMTERLLAGQHNGSQRRQVETLAHSARSLLGAVHNILDFSKLEAGEAELSLQRFDLHALVRSAASVLQARASAKGLTSGVDMGANCPRFLLGDEVRVRQVLMGLIETALEATSEGSVRLYVSVNDATDPLTLRFDVTDTSEGLTEAQQDRLFRPSAEQSRVGGGLGLPIARRLAEAMGGGAGCDSALGQGTLYWFTLQALAADDDGETDEAPVEQGEIVAKVAAPKEVAPRNTLSGHVLVVEGNTVNRMLIGAYLDEFGLTYEGVENGAAAVMCLAARSYDLVLMDTVLPDYDGMQIAKRIRSMHAPSSEVPIVAITAPGATDDDQDYVAAGINACVSKPIQGRALYAGLVPFLGAPMEFAKAS</sequence>
<evidence type="ECO:0000259" key="5">
    <source>
        <dbReference type="PROSITE" id="PS50109"/>
    </source>
</evidence>
<dbReference type="Gene3D" id="1.10.287.130">
    <property type="match status" value="1"/>
</dbReference>
<organism evidence="7 8">
    <name type="scientific">Methyloceanibacter superfactus</name>
    <dbReference type="NCBI Taxonomy" id="1774969"/>
    <lineage>
        <taxon>Bacteria</taxon>
        <taxon>Pseudomonadati</taxon>
        <taxon>Pseudomonadota</taxon>
        <taxon>Alphaproteobacteria</taxon>
        <taxon>Hyphomicrobiales</taxon>
        <taxon>Hyphomicrobiaceae</taxon>
        <taxon>Methyloceanibacter</taxon>
    </lineage>
</organism>
<dbReference type="RefSeq" id="WP_069441529.1">
    <property type="nucleotide sequence ID" value="NZ_LPWF01000023.1"/>
</dbReference>
<dbReference type="Gene3D" id="3.40.50.2300">
    <property type="match status" value="1"/>
</dbReference>
<dbReference type="SUPFAM" id="SSF47384">
    <property type="entry name" value="Homodimeric domain of signal transducing histidine kinase"/>
    <property type="match status" value="1"/>
</dbReference>
<dbReference type="Gene3D" id="3.30.565.10">
    <property type="entry name" value="Histidine kinase-like ATPase, C-terminal domain"/>
    <property type="match status" value="1"/>
</dbReference>
<dbReference type="EC" id="2.7.13.3" evidence="2"/>
<dbReference type="Pfam" id="PF00512">
    <property type="entry name" value="HisKA"/>
    <property type="match status" value="1"/>
</dbReference>
<evidence type="ECO:0000256" key="2">
    <source>
        <dbReference type="ARBA" id="ARBA00012438"/>
    </source>
</evidence>
<evidence type="ECO:0000259" key="6">
    <source>
        <dbReference type="PROSITE" id="PS50110"/>
    </source>
</evidence>
<dbReference type="EMBL" id="LPWF01000023">
    <property type="protein sequence ID" value="ODR98305.1"/>
    <property type="molecule type" value="Genomic_DNA"/>
</dbReference>
<dbReference type="SUPFAM" id="SSF55874">
    <property type="entry name" value="ATPase domain of HSP90 chaperone/DNA topoisomerase II/histidine kinase"/>
    <property type="match status" value="1"/>
</dbReference>
<dbReference type="AlphaFoldDB" id="A0A1E3VXL9"/>
<dbReference type="GO" id="GO:0000155">
    <property type="term" value="F:phosphorelay sensor kinase activity"/>
    <property type="evidence" value="ECO:0007669"/>
    <property type="project" value="InterPro"/>
</dbReference>
<dbReference type="STRING" id="1774969.AUC69_10535"/>
<evidence type="ECO:0000313" key="8">
    <source>
        <dbReference type="Proteomes" id="UP000094472"/>
    </source>
</evidence>
<name>A0A1E3VXL9_9HYPH</name>
<keyword evidence="8" id="KW-1185">Reference proteome</keyword>
<feature type="domain" description="Histidine kinase" evidence="5">
    <location>
        <begin position="45"/>
        <end position="259"/>
    </location>
</feature>
<feature type="modified residue" description="4-aspartylphosphate" evidence="4">
    <location>
        <position position="344"/>
    </location>
</feature>
<evidence type="ECO:0000256" key="3">
    <source>
        <dbReference type="ARBA" id="ARBA00022553"/>
    </source>
</evidence>
<accession>A0A1E3VXL9</accession>
<reference evidence="7 8" key="1">
    <citation type="journal article" date="2016" name="Environ. Microbiol.">
        <title>New Methyloceanibacter diversity from North Sea sediments includes methanotroph containing solely the soluble methane monooxygenase.</title>
        <authorList>
            <person name="Vekeman B."/>
            <person name="Kerckhof F.M."/>
            <person name="Cremers G."/>
            <person name="de Vos P."/>
            <person name="Vandamme P."/>
            <person name="Boon N."/>
            <person name="Op den Camp H.J."/>
            <person name="Heylen K."/>
        </authorList>
    </citation>
    <scope>NUCLEOTIDE SEQUENCE [LARGE SCALE GENOMIC DNA]</scope>
    <source>
        <strain evidence="7 8">R-67175</strain>
    </source>
</reference>
<dbReference type="OrthoDB" id="9801651at2"/>
<dbReference type="CDD" id="cd17546">
    <property type="entry name" value="REC_hyHK_CKI1_RcsC-like"/>
    <property type="match status" value="1"/>
</dbReference>
<dbReference type="InterPro" id="IPR003661">
    <property type="entry name" value="HisK_dim/P_dom"/>
</dbReference>
<dbReference type="Pfam" id="PF02518">
    <property type="entry name" value="HATPase_c"/>
    <property type="match status" value="1"/>
</dbReference>
<protein>
    <recommendedName>
        <fullName evidence="2">histidine kinase</fullName>
        <ecNumber evidence="2">2.7.13.3</ecNumber>
    </recommendedName>
</protein>
<dbReference type="PROSITE" id="PS50109">
    <property type="entry name" value="HIS_KIN"/>
    <property type="match status" value="1"/>
</dbReference>
<dbReference type="SMART" id="SM00387">
    <property type="entry name" value="HATPase_c"/>
    <property type="match status" value="1"/>
</dbReference>
<dbReference type="Pfam" id="PF00072">
    <property type="entry name" value="Response_reg"/>
    <property type="match status" value="1"/>
</dbReference>
<dbReference type="Proteomes" id="UP000094472">
    <property type="component" value="Unassembled WGS sequence"/>
</dbReference>
<comment type="caution">
    <text evidence="7">The sequence shown here is derived from an EMBL/GenBank/DDBJ whole genome shotgun (WGS) entry which is preliminary data.</text>
</comment>
<dbReference type="InterPro" id="IPR004358">
    <property type="entry name" value="Sig_transdc_His_kin-like_C"/>
</dbReference>
<evidence type="ECO:0000256" key="4">
    <source>
        <dbReference type="PROSITE-ProRule" id="PRU00169"/>
    </source>
</evidence>
<dbReference type="CDD" id="cd00082">
    <property type="entry name" value="HisKA"/>
    <property type="match status" value="1"/>
</dbReference>
<gene>
    <name evidence="7" type="ORF">AUC69_10535</name>
</gene>
<dbReference type="InterPro" id="IPR036097">
    <property type="entry name" value="HisK_dim/P_sf"/>
</dbReference>
<evidence type="ECO:0000256" key="1">
    <source>
        <dbReference type="ARBA" id="ARBA00000085"/>
    </source>
</evidence>
<dbReference type="InterPro" id="IPR003594">
    <property type="entry name" value="HATPase_dom"/>
</dbReference>
<dbReference type="SUPFAM" id="SSF52172">
    <property type="entry name" value="CheY-like"/>
    <property type="match status" value="1"/>
</dbReference>
<dbReference type="InterPro" id="IPR011006">
    <property type="entry name" value="CheY-like_superfamily"/>
</dbReference>
<dbReference type="SMART" id="SM00388">
    <property type="entry name" value="HisKA"/>
    <property type="match status" value="1"/>
</dbReference>
<keyword evidence="3 4" id="KW-0597">Phosphoprotein</keyword>